<evidence type="ECO:0000259" key="4">
    <source>
        <dbReference type="Pfam" id="PF01551"/>
    </source>
</evidence>
<feature type="compositionally biased region" description="Pro residues" evidence="2">
    <location>
        <begin position="262"/>
        <end position="282"/>
    </location>
</feature>
<evidence type="ECO:0000256" key="1">
    <source>
        <dbReference type="ARBA" id="ARBA00022729"/>
    </source>
</evidence>
<dbReference type="KEGG" id="satk:SA2016_0526"/>
<feature type="signal peptide" evidence="3">
    <location>
        <begin position="1"/>
        <end position="36"/>
    </location>
</feature>
<organism evidence="5 6">
    <name type="scientific">Sinomonas atrocyanea</name>
    <dbReference type="NCBI Taxonomy" id="37927"/>
    <lineage>
        <taxon>Bacteria</taxon>
        <taxon>Bacillati</taxon>
        <taxon>Actinomycetota</taxon>
        <taxon>Actinomycetes</taxon>
        <taxon>Micrococcales</taxon>
        <taxon>Micrococcaceae</taxon>
        <taxon>Sinomonas</taxon>
    </lineage>
</organism>
<dbReference type="InterPro" id="IPR011055">
    <property type="entry name" value="Dup_hybrid_motif"/>
</dbReference>
<dbReference type="Pfam" id="PF01551">
    <property type="entry name" value="Peptidase_M23"/>
    <property type="match status" value="1"/>
</dbReference>
<name>A0A126ZVN8_9MICC</name>
<feature type="chain" id="PRO_5039229593" evidence="3">
    <location>
        <begin position="37"/>
        <end position="389"/>
    </location>
</feature>
<dbReference type="SUPFAM" id="SSF51261">
    <property type="entry name" value="Duplicated hybrid motif"/>
    <property type="match status" value="1"/>
</dbReference>
<keyword evidence="6" id="KW-1185">Reference proteome</keyword>
<feature type="compositionally biased region" description="Low complexity" evidence="2">
    <location>
        <begin position="333"/>
        <end position="389"/>
    </location>
</feature>
<keyword evidence="1 3" id="KW-0732">Signal</keyword>
<feature type="domain" description="M23ase beta-sheet core" evidence="4">
    <location>
        <begin position="112"/>
        <end position="207"/>
    </location>
</feature>
<feature type="compositionally biased region" description="Low complexity" evidence="2">
    <location>
        <begin position="283"/>
        <end position="301"/>
    </location>
</feature>
<feature type="compositionally biased region" description="Pro residues" evidence="2">
    <location>
        <begin position="302"/>
        <end position="332"/>
    </location>
</feature>
<reference evidence="5 6" key="1">
    <citation type="submission" date="2016-02" db="EMBL/GenBank/DDBJ databases">
        <title>Complete genome of Sinomonas atrocyanea KCTC 3377.</title>
        <authorList>
            <person name="Kim K.M."/>
        </authorList>
    </citation>
    <scope>NUCLEOTIDE SEQUENCE [LARGE SCALE GENOMIC DNA]</scope>
    <source>
        <strain evidence="5 6">KCTC 3377</strain>
    </source>
</reference>
<dbReference type="RefSeq" id="WP_157089102.1">
    <property type="nucleotide sequence ID" value="NZ_BJMO01000017.1"/>
</dbReference>
<sequence length="389" mass="38818" precursor="true">MARGLCASLTRLRARMGAGIAAAAAVLVFSAAPALADDVFPGPITADPSAVVPFYRTAVGSLAAGHVSPVLVAQANLQRPAEGKLYAPLTTLTPTSGFGYRVSPLNGQPGEFHWGQDFAAPCGTPVYAADSGVVRAAGWHPWGGGNRVEIDHGDGLVTTYNHMLGAAVKTGESVEVGQVIGLVGETGSAIGCHLHFETIKDGKYVDPMSFTLIPLAQHGTLGPVQVTDYTPKDGKSTNERQNWAIPVLTGEPAPGESIAPAPTAPTPPPLKDPTPAGPPAAPPSTATVPPAGGSQPSTASPAPSPAPSRTPAPTTGPTPTPTTAPTTPPPTSSPTSSATPTPTPTASTATSAPAMTATAVPTCTATPTPTATPTATLTPTPTATVSVAC</sequence>
<dbReference type="Gene3D" id="2.70.70.10">
    <property type="entry name" value="Glucose Permease (Domain IIA)"/>
    <property type="match status" value="1"/>
</dbReference>
<dbReference type="PANTHER" id="PTHR21666">
    <property type="entry name" value="PEPTIDASE-RELATED"/>
    <property type="match status" value="1"/>
</dbReference>
<evidence type="ECO:0000313" key="6">
    <source>
        <dbReference type="Proteomes" id="UP000070134"/>
    </source>
</evidence>
<dbReference type="AlphaFoldDB" id="A0A126ZVN8"/>
<dbReference type="GO" id="GO:0004222">
    <property type="term" value="F:metalloendopeptidase activity"/>
    <property type="evidence" value="ECO:0007669"/>
    <property type="project" value="TreeGrafter"/>
</dbReference>
<protein>
    <submittedName>
        <fullName evidence="5">Peptidase M23B</fullName>
    </submittedName>
</protein>
<dbReference type="PATRIC" id="fig|37927.3.peg.543"/>
<dbReference type="EMBL" id="CP014518">
    <property type="protein sequence ID" value="AMM31220.1"/>
    <property type="molecule type" value="Genomic_DNA"/>
</dbReference>
<proteinExistence type="predicted"/>
<accession>A0A126ZVN8</accession>
<gene>
    <name evidence="5" type="ORF">SA2016_0526</name>
</gene>
<dbReference type="InterPro" id="IPR016047">
    <property type="entry name" value="M23ase_b-sheet_dom"/>
</dbReference>
<evidence type="ECO:0000256" key="2">
    <source>
        <dbReference type="SAM" id="MobiDB-lite"/>
    </source>
</evidence>
<dbReference type="STRING" id="37927.SA2016_0526"/>
<evidence type="ECO:0000256" key="3">
    <source>
        <dbReference type="SAM" id="SignalP"/>
    </source>
</evidence>
<dbReference type="PANTHER" id="PTHR21666:SF289">
    <property type="entry name" value="L-ALA--D-GLU ENDOPEPTIDASE"/>
    <property type="match status" value="1"/>
</dbReference>
<dbReference type="Proteomes" id="UP000070134">
    <property type="component" value="Chromosome"/>
</dbReference>
<feature type="region of interest" description="Disordered" evidence="2">
    <location>
        <begin position="222"/>
        <end position="389"/>
    </location>
</feature>
<dbReference type="CDD" id="cd12797">
    <property type="entry name" value="M23_peptidase"/>
    <property type="match status" value="1"/>
</dbReference>
<dbReference type="InterPro" id="IPR050570">
    <property type="entry name" value="Cell_wall_metabolism_enzyme"/>
</dbReference>
<evidence type="ECO:0000313" key="5">
    <source>
        <dbReference type="EMBL" id="AMM31220.1"/>
    </source>
</evidence>